<reference evidence="1" key="1">
    <citation type="submission" date="2014-09" db="EMBL/GenBank/DDBJ databases">
        <authorList>
            <person name="Magalhaes I.L.F."/>
            <person name="Oliveira U."/>
            <person name="Santos F.R."/>
            <person name="Vidigal T.H.D.A."/>
            <person name="Brescovit A.D."/>
            <person name="Santos A.J."/>
        </authorList>
    </citation>
    <scope>NUCLEOTIDE SEQUENCE</scope>
    <source>
        <tissue evidence="1">Shoot tissue taken approximately 20 cm above the soil surface</tissue>
    </source>
</reference>
<organism evidence="1">
    <name type="scientific">Arundo donax</name>
    <name type="common">Giant reed</name>
    <name type="synonym">Donax arundinaceus</name>
    <dbReference type="NCBI Taxonomy" id="35708"/>
    <lineage>
        <taxon>Eukaryota</taxon>
        <taxon>Viridiplantae</taxon>
        <taxon>Streptophyta</taxon>
        <taxon>Embryophyta</taxon>
        <taxon>Tracheophyta</taxon>
        <taxon>Spermatophyta</taxon>
        <taxon>Magnoliopsida</taxon>
        <taxon>Liliopsida</taxon>
        <taxon>Poales</taxon>
        <taxon>Poaceae</taxon>
        <taxon>PACMAD clade</taxon>
        <taxon>Arundinoideae</taxon>
        <taxon>Arundineae</taxon>
        <taxon>Arundo</taxon>
    </lineage>
</organism>
<protein>
    <submittedName>
        <fullName evidence="1">Uncharacterized protein</fullName>
    </submittedName>
</protein>
<dbReference type="EMBL" id="GBRH01173626">
    <property type="protein sequence ID" value="JAE24270.1"/>
    <property type="molecule type" value="Transcribed_RNA"/>
</dbReference>
<sequence>MDHPPAGRHNLFPAPWAPACNENMSAPLSDSSSQHVALSLT</sequence>
<evidence type="ECO:0000313" key="1">
    <source>
        <dbReference type="EMBL" id="JAE24270.1"/>
    </source>
</evidence>
<dbReference type="AlphaFoldDB" id="A0A0A9GGN9"/>
<accession>A0A0A9GGN9</accession>
<proteinExistence type="predicted"/>
<name>A0A0A9GGN9_ARUDO</name>
<reference evidence="1" key="2">
    <citation type="journal article" date="2015" name="Data Brief">
        <title>Shoot transcriptome of the giant reed, Arundo donax.</title>
        <authorList>
            <person name="Barrero R.A."/>
            <person name="Guerrero F.D."/>
            <person name="Moolhuijzen P."/>
            <person name="Goolsby J.A."/>
            <person name="Tidwell J."/>
            <person name="Bellgard S.E."/>
            <person name="Bellgard M.I."/>
        </authorList>
    </citation>
    <scope>NUCLEOTIDE SEQUENCE</scope>
    <source>
        <tissue evidence="1">Shoot tissue taken approximately 20 cm above the soil surface</tissue>
    </source>
</reference>